<proteinExistence type="predicted"/>
<dbReference type="EMBL" id="AFPU01000001">
    <property type="protein sequence ID" value="EGP94078.1"/>
    <property type="molecule type" value="Genomic_DNA"/>
</dbReference>
<name>F9CXW2_9ARCH</name>
<feature type="coiled-coil region" evidence="1">
    <location>
        <begin position="1"/>
        <end position="39"/>
    </location>
</feature>
<comment type="caution">
    <text evidence="2">The sequence shown here is derived from an EMBL/GenBank/DDBJ whole genome shotgun (WGS) entry which is preliminary data.</text>
</comment>
<reference evidence="2 3" key="1">
    <citation type="journal article" date="2011" name="J. Bacteriol.">
        <title>Genome Sequence of an Ammonia-Oxidizing Soil Archaeon, "Candidatus Nitrosoarchaeum koreensis" MY1.</title>
        <authorList>
            <person name="Kim B.K."/>
            <person name="Jung M.Y."/>
            <person name="Yu D.S."/>
            <person name="Park S.J."/>
            <person name="Oh T.K."/>
            <person name="Rhee S.K."/>
            <person name="Kim J.F."/>
        </authorList>
    </citation>
    <scope>NUCLEOTIDE SEQUENCE [LARGE SCALE GENOMIC DNA]</scope>
    <source>
        <strain evidence="2 3">MY1</strain>
    </source>
</reference>
<evidence type="ECO:0000313" key="2">
    <source>
        <dbReference type="EMBL" id="EGP94078.1"/>
    </source>
</evidence>
<evidence type="ECO:0000313" key="3">
    <source>
        <dbReference type="Proteomes" id="UP000004440"/>
    </source>
</evidence>
<evidence type="ECO:0000256" key="1">
    <source>
        <dbReference type="SAM" id="Coils"/>
    </source>
</evidence>
<keyword evidence="1" id="KW-0175">Coiled coil</keyword>
<organism evidence="2 3">
    <name type="scientific">Nitrosarchaeum koreense MY1</name>
    <dbReference type="NCBI Taxonomy" id="1001994"/>
    <lineage>
        <taxon>Archaea</taxon>
        <taxon>Nitrososphaerota</taxon>
        <taxon>Nitrososphaeria</taxon>
        <taxon>Nitrosopumilales</taxon>
        <taxon>Nitrosopumilaceae</taxon>
        <taxon>Nitrosarchaeum</taxon>
    </lineage>
</organism>
<dbReference type="Proteomes" id="UP000004440">
    <property type="component" value="Unassembled WGS sequence"/>
</dbReference>
<keyword evidence="3" id="KW-1185">Reference proteome</keyword>
<dbReference type="RefSeq" id="WP_007550981.1">
    <property type="nucleotide sequence ID" value="NZ_AFPU01000001.1"/>
</dbReference>
<gene>
    <name evidence="2" type="ORF">MY1_1321</name>
</gene>
<protein>
    <submittedName>
        <fullName evidence="2">Uncharacterized protein</fullName>
    </submittedName>
</protein>
<sequence length="47" mass="5827">MEDKEKIEQLLKEEKETLLAEVEEAVKRKKVLMKKDEDEISYRKRRY</sequence>
<accession>F9CXW2</accession>
<dbReference type="AlphaFoldDB" id="F9CXW2"/>